<dbReference type="InterPro" id="IPR011032">
    <property type="entry name" value="GroES-like_sf"/>
</dbReference>
<evidence type="ECO:0000259" key="7">
    <source>
        <dbReference type="SMART" id="SM00829"/>
    </source>
</evidence>
<dbReference type="Pfam" id="PF00107">
    <property type="entry name" value="ADH_zinc_N"/>
    <property type="match status" value="1"/>
</dbReference>
<accession>A0A7R9LAB0</accession>
<evidence type="ECO:0000256" key="6">
    <source>
        <dbReference type="RuleBase" id="RU361277"/>
    </source>
</evidence>
<evidence type="ECO:0000313" key="9">
    <source>
        <dbReference type="Proteomes" id="UP000759131"/>
    </source>
</evidence>
<dbReference type="GO" id="GO:0046294">
    <property type="term" value="P:formaldehyde catabolic process"/>
    <property type="evidence" value="ECO:0007669"/>
    <property type="project" value="TreeGrafter"/>
</dbReference>
<dbReference type="EMBL" id="OC874873">
    <property type="protein sequence ID" value="CAD7637983.1"/>
    <property type="molecule type" value="Genomic_DNA"/>
</dbReference>
<keyword evidence="5" id="KW-0520">NAD</keyword>
<sequence>MTFVGKPITCKAALLRKEGHPLTIETITVDPPQGSEVRVRMVSAGVCATDGHPVWGRETDVQLDTGGRPMVLGHEGAGVVESTGPEVTSVRPGDKVVIMWMPECGRCALCANPRTNHCLSGNIVTNMYHEGGQCRTRVDGQPVLMFFGTGTFAQYTVVREAQVAKVNPKANLNDICIIGCAVGTGYAGATNIAKVQRGSKCVVWGLGAIGLSTVLGCRDAGAAEIIGIDRNDYKGEIAKQLGCTQFINPKTTDKQIDDILKSEGGVDYAFDCIGSVDVIDSCLKSLNPWGFLTLIGLPPRGKTVNIPSSRLLAGAHVSGGYYGNAKPRALNQHLVDLHCTDRLPIEHMITQRLNLDDINKAFDDLKAGKAIRTVIMFD</sequence>
<dbReference type="FunFam" id="3.40.50.720:FF:000003">
    <property type="entry name" value="S-(hydroxymethyl)glutathione dehydrogenase"/>
    <property type="match status" value="1"/>
</dbReference>
<dbReference type="SUPFAM" id="SSF50129">
    <property type="entry name" value="GroES-like"/>
    <property type="match status" value="2"/>
</dbReference>
<keyword evidence="4" id="KW-0560">Oxidoreductase</keyword>
<name>A0A7R9LAB0_9ACAR</name>
<organism evidence="8">
    <name type="scientific">Medioppia subpectinata</name>
    <dbReference type="NCBI Taxonomy" id="1979941"/>
    <lineage>
        <taxon>Eukaryota</taxon>
        <taxon>Metazoa</taxon>
        <taxon>Ecdysozoa</taxon>
        <taxon>Arthropoda</taxon>
        <taxon>Chelicerata</taxon>
        <taxon>Arachnida</taxon>
        <taxon>Acari</taxon>
        <taxon>Acariformes</taxon>
        <taxon>Sarcoptiformes</taxon>
        <taxon>Oribatida</taxon>
        <taxon>Brachypylina</taxon>
        <taxon>Oppioidea</taxon>
        <taxon>Oppiidae</taxon>
        <taxon>Medioppia</taxon>
    </lineage>
</organism>
<feature type="domain" description="Enoyl reductase (ER)" evidence="7">
    <location>
        <begin position="19"/>
        <end position="375"/>
    </location>
</feature>
<dbReference type="InterPro" id="IPR002328">
    <property type="entry name" value="ADH_Zn_CS"/>
</dbReference>
<gene>
    <name evidence="8" type="ORF">OSB1V03_LOCUS17192</name>
</gene>
<dbReference type="EMBL" id="CAJPIZ010020298">
    <property type="protein sequence ID" value="CAG2117239.1"/>
    <property type="molecule type" value="Genomic_DNA"/>
</dbReference>
<dbReference type="Pfam" id="PF08240">
    <property type="entry name" value="ADH_N"/>
    <property type="match status" value="1"/>
</dbReference>
<proteinExistence type="inferred from homology"/>
<dbReference type="OrthoDB" id="6505840at2759"/>
<evidence type="ECO:0000313" key="8">
    <source>
        <dbReference type="EMBL" id="CAD7637983.1"/>
    </source>
</evidence>
<keyword evidence="2 6" id="KW-0479">Metal-binding</keyword>
<keyword evidence="9" id="KW-1185">Reference proteome</keyword>
<dbReference type="InterPro" id="IPR013149">
    <property type="entry name" value="ADH-like_C"/>
</dbReference>
<dbReference type="AlphaFoldDB" id="A0A7R9LAB0"/>
<evidence type="ECO:0000256" key="5">
    <source>
        <dbReference type="ARBA" id="ARBA00023027"/>
    </source>
</evidence>
<dbReference type="PANTHER" id="PTHR43880:SF12">
    <property type="entry name" value="ALCOHOL DEHYDROGENASE CLASS-3"/>
    <property type="match status" value="1"/>
</dbReference>
<dbReference type="PROSITE" id="PS00059">
    <property type="entry name" value="ADH_ZINC"/>
    <property type="match status" value="1"/>
</dbReference>
<dbReference type="PANTHER" id="PTHR43880">
    <property type="entry name" value="ALCOHOL DEHYDROGENASE"/>
    <property type="match status" value="1"/>
</dbReference>
<keyword evidence="3 6" id="KW-0862">Zinc</keyword>
<dbReference type="InterPro" id="IPR036291">
    <property type="entry name" value="NAD(P)-bd_dom_sf"/>
</dbReference>
<evidence type="ECO:0000256" key="1">
    <source>
        <dbReference type="ARBA" id="ARBA00001947"/>
    </source>
</evidence>
<comment type="similarity">
    <text evidence="6">Belongs to the zinc-containing alcohol dehydrogenase family.</text>
</comment>
<dbReference type="GO" id="GO:0008270">
    <property type="term" value="F:zinc ion binding"/>
    <property type="evidence" value="ECO:0007669"/>
    <property type="project" value="InterPro"/>
</dbReference>
<evidence type="ECO:0000256" key="4">
    <source>
        <dbReference type="ARBA" id="ARBA00023002"/>
    </source>
</evidence>
<dbReference type="Gene3D" id="3.90.180.10">
    <property type="entry name" value="Medium-chain alcohol dehydrogenases, catalytic domain"/>
    <property type="match status" value="1"/>
</dbReference>
<dbReference type="InterPro" id="IPR013154">
    <property type="entry name" value="ADH-like_N"/>
</dbReference>
<comment type="cofactor">
    <cofactor evidence="1 6">
        <name>Zn(2+)</name>
        <dbReference type="ChEBI" id="CHEBI:29105"/>
    </cofactor>
</comment>
<evidence type="ECO:0000256" key="3">
    <source>
        <dbReference type="ARBA" id="ARBA00022833"/>
    </source>
</evidence>
<dbReference type="SMART" id="SM00829">
    <property type="entry name" value="PKS_ER"/>
    <property type="match status" value="1"/>
</dbReference>
<dbReference type="Gene3D" id="3.40.50.720">
    <property type="entry name" value="NAD(P)-binding Rossmann-like Domain"/>
    <property type="match status" value="1"/>
</dbReference>
<dbReference type="SUPFAM" id="SSF51735">
    <property type="entry name" value="NAD(P)-binding Rossmann-fold domains"/>
    <property type="match status" value="1"/>
</dbReference>
<dbReference type="InterPro" id="IPR020843">
    <property type="entry name" value="ER"/>
</dbReference>
<reference evidence="8" key="1">
    <citation type="submission" date="2020-11" db="EMBL/GenBank/DDBJ databases">
        <authorList>
            <person name="Tran Van P."/>
        </authorList>
    </citation>
    <scope>NUCLEOTIDE SEQUENCE</scope>
</reference>
<dbReference type="GO" id="GO:0005829">
    <property type="term" value="C:cytosol"/>
    <property type="evidence" value="ECO:0007669"/>
    <property type="project" value="TreeGrafter"/>
</dbReference>
<protein>
    <recommendedName>
        <fullName evidence="7">Enoyl reductase (ER) domain-containing protein</fullName>
    </recommendedName>
</protein>
<dbReference type="Proteomes" id="UP000759131">
    <property type="component" value="Unassembled WGS sequence"/>
</dbReference>
<dbReference type="GO" id="GO:0051903">
    <property type="term" value="F:S-(hydroxymethyl)glutathione dehydrogenase [NAD(P)+] activity"/>
    <property type="evidence" value="ECO:0007669"/>
    <property type="project" value="TreeGrafter"/>
</dbReference>
<evidence type="ECO:0000256" key="2">
    <source>
        <dbReference type="ARBA" id="ARBA00022723"/>
    </source>
</evidence>